<proteinExistence type="predicted"/>
<gene>
    <name evidence="1" type="ORF">C2846_05435</name>
</gene>
<sequence>MANKSWLVCRINGVLELVDEQPGNGHFMLAVGERDALTRAVHNSAAPFIEKGLGPGMRVPGTQSDAEERANLSQIAQYIQTLRVYDSPSFRALGA</sequence>
<dbReference type="OrthoDB" id="7012611at2"/>
<protein>
    <recommendedName>
        <fullName evidence="3">Host nuclease inhibitor protein</fullName>
    </recommendedName>
</protein>
<comment type="caution">
    <text evidence="1">The sequence shown here is derived from an EMBL/GenBank/DDBJ whole genome shotgun (WGS) entry which is preliminary data.</text>
</comment>
<evidence type="ECO:0008006" key="3">
    <source>
        <dbReference type="Google" id="ProtNLM"/>
    </source>
</evidence>
<dbReference type="EMBL" id="QJSA01000004">
    <property type="protein sequence ID" value="RHW21905.1"/>
    <property type="molecule type" value="Genomic_DNA"/>
</dbReference>
<reference evidence="1 2" key="1">
    <citation type="submission" date="2018-06" db="EMBL/GenBank/DDBJ databases">
        <title>Pseudomonas jilinensis sp. nov., isolated from the production water of Jilin Oilfield in China.</title>
        <authorList>
            <person name="Wang J."/>
        </authorList>
    </citation>
    <scope>NUCLEOTIDE SEQUENCE [LARGE SCALE GENOMIC DNA]</scope>
    <source>
        <strain evidence="1 2">JS15-10A1</strain>
    </source>
</reference>
<evidence type="ECO:0000313" key="1">
    <source>
        <dbReference type="EMBL" id="RHW21905.1"/>
    </source>
</evidence>
<dbReference type="AlphaFoldDB" id="A0A396SEE3"/>
<dbReference type="Proteomes" id="UP000265745">
    <property type="component" value="Unassembled WGS sequence"/>
</dbReference>
<name>A0A396SEE3_9PSED</name>
<evidence type="ECO:0000313" key="2">
    <source>
        <dbReference type="Proteomes" id="UP000265745"/>
    </source>
</evidence>
<organism evidence="1 2">
    <name type="scientific">Pseudomonas jilinensis</name>
    <dbReference type="NCBI Taxonomy" id="2078689"/>
    <lineage>
        <taxon>Bacteria</taxon>
        <taxon>Pseudomonadati</taxon>
        <taxon>Pseudomonadota</taxon>
        <taxon>Gammaproteobacteria</taxon>
        <taxon>Pseudomonadales</taxon>
        <taxon>Pseudomonadaceae</taxon>
        <taxon>Pseudomonas</taxon>
    </lineage>
</organism>
<accession>A0A396SEE3</accession>
<keyword evidence="2" id="KW-1185">Reference proteome</keyword>
<dbReference type="RefSeq" id="WP_119700901.1">
    <property type="nucleotide sequence ID" value="NZ_QJSA01000004.1"/>
</dbReference>